<evidence type="ECO:0000313" key="2">
    <source>
        <dbReference type="Proteomes" id="UP000002941"/>
    </source>
</evidence>
<dbReference type="RefSeq" id="WP_008730596.1">
    <property type="nucleotide sequence ID" value="NZ_AKFT01000058.1"/>
</dbReference>
<accession>J0NHD0</accession>
<protein>
    <submittedName>
        <fullName evidence="1">Uncharacterized protein</fullName>
    </submittedName>
</protein>
<dbReference type="Proteomes" id="UP000002941">
    <property type="component" value="Unassembled WGS sequence"/>
</dbReference>
<proteinExistence type="predicted"/>
<dbReference type="AlphaFoldDB" id="J0NHD0"/>
<dbReference type="PATRIC" id="fig|1125718.3.peg.843"/>
<sequence>MIMFMTPTTVSTLLKQAPAGVSRYLIQILDLPVPTNDPVQEAQATGDTRDLAPMLKILLNPDAVVGVAGAAVAIGADGDSVTVTRDGSTIRVNLNKRLTAFQAVARALIDQLGRRDEIRMLSGRWTSQGKAEHQILVRADDVEEIASDLLGARGPRLGVRS</sequence>
<reference evidence="1 2" key="1">
    <citation type="submission" date="2012-05" db="EMBL/GenBank/DDBJ databases">
        <authorList>
            <person name="Harkins D.M."/>
            <person name="Madupu R."/>
            <person name="Durkin A.S."/>
            <person name="Torralba M."/>
            <person name="Methe B."/>
            <person name="Sutton G.G."/>
            <person name="Nelson K.E."/>
        </authorList>
    </citation>
    <scope>NUCLEOTIDE SEQUENCE [LARGE SCALE GENOMIC DNA]</scope>
    <source>
        <strain evidence="1 2">F0489</strain>
    </source>
</reference>
<organism evidence="1 2">
    <name type="scientific">Actinomyces massiliensis F0489</name>
    <dbReference type="NCBI Taxonomy" id="1125718"/>
    <lineage>
        <taxon>Bacteria</taxon>
        <taxon>Bacillati</taxon>
        <taxon>Actinomycetota</taxon>
        <taxon>Actinomycetes</taxon>
        <taxon>Actinomycetales</taxon>
        <taxon>Actinomycetaceae</taxon>
        <taxon>Actinomyces</taxon>
    </lineage>
</organism>
<gene>
    <name evidence="1" type="ORF">HMPREF1318_1669</name>
</gene>
<comment type="caution">
    <text evidence="1">The sequence shown here is derived from an EMBL/GenBank/DDBJ whole genome shotgun (WGS) entry which is preliminary data.</text>
</comment>
<keyword evidence="2" id="KW-1185">Reference proteome</keyword>
<evidence type="ECO:0000313" key="1">
    <source>
        <dbReference type="EMBL" id="EJF46504.1"/>
    </source>
</evidence>
<dbReference type="EMBL" id="AKFT01000058">
    <property type="protein sequence ID" value="EJF46504.1"/>
    <property type="molecule type" value="Genomic_DNA"/>
</dbReference>
<name>J0NHD0_9ACTO</name>